<organism evidence="8 9">
    <name type="scientific">Haloferula chungangensis</name>
    <dbReference type="NCBI Taxonomy" id="1048331"/>
    <lineage>
        <taxon>Bacteria</taxon>
        <taxon>Pseudomonadati</taxon>
        <taxon>Verrucomicrobiota</taxon>
        <taxon>Verrucomicrobiia</taxon>
        <taxon>Verrucomicrobiales</taxon>
        <taxon>Verrucomicrobiaceae</taxon>
        <taxon>Haloferula</taxon>
    </lineage>
</organism>
<keyword evidence="5" id="KW-0963">Cytoplasm</keyword>
<proteinExistence type="inferred from homology"/>
<comment type="pathway">
    <text evidence="5">Amino-acid biosynthesis; L-arginine biosynthesis; N(2)-acetyl-L-ornithine from L-glutamate: step 3/4.</text>
</comment>
<evidence type="ECO:0000256" key="4">
    <source>
        <dbReference type="ARBA" id="ARBA00023002"/>
    </source>
</evidence>
<dbReference type="GO" id="GO:0003942">
    <property type="term" value="F:N-acetyl-gamma-glutamyl-phosphate reductase activity"/>
    <property type="evidence" value="ECO:0007669"/>
    <property type="project" value="UniProtKB-EC"/>
</dbReference>
<evidence type="ECO:0000259" key="7">
    <source>
        <dbReference type="SMART" id="SM00859"/>
    </source>
</evidence>
<keyword evidence="3 5" id="KW-0521">NADP</keyword>
<dbReference type="Pfam" id="PF01118">
    <property type="entry name" value="Semialdhyde_dh"/>
    <property type="match status" value="1"/>
</dbReference>
<dbReference type="NCBIfam" id="TIGR01850">
    <property type="entry name" value="argC"/>
    <property type="match status" value="1"/>
</dbReference>
<dbReference type="EC" id="1.2.1.38" evidence="5"/>
<sequence>MDLGIMERIKTAIVGASGYTGQELLRLLLLHPDVELVAATSRQEAGKALSEVFPRFLSLPGAELPFIEPDPDAIAATGASAAFLALPHGVAAEIAQALLKRGLKVIDLSADFRLRDAAVYKEFYGHDHPAPEMLDDAVYGLPEIRAKEIREAHLIASPGCYPTSILLPLLPLVKDGLIDAATIVANSMSGVSGAGKKADVSLLFCECNESARAYGVPKHRHLSEIEQELSIAAGEKVVITFIPHLIPVNSGIATTTTAMLRKGVDPDAIGEALEAAYADAPFVRLLGKGGCADTKNVTRTNFIDIGWTYDERTGRVLLMSAEDNLGKGAGSQAVQAFNILFGLTQTDGLHFA</sequence>
<dbReference type="SUPFAM" id="SSF55347">
    <property type="entry name" value="Glyceraldehyde-3-phosphate dehydrogenase-like, C-terminal domain"/>
    <property type="match status" value="1"/>
</dbReference>
<dbReference type="PROSITE" id="PS01224">
    <property type="entry name" value="ARGC"/>
    <property type="match status" value="1"/>
</dbReference>
<evidence type="ECO:0000256" key="3">
    <source>
        <dbReference type="ARBA" id="ARBA00022857"/>
    </source>
</evidence>
<evidence type="ECO:0000256" key="5">
    <source>
        <dbReference type="HAMAP-Rule" id="MF_00150"/>
    </source>
</evidence>
<dbReference type="InterPro" id="IPR036291">
    <property type="entry name" value="NAD(P)-bd_dom_sf"/>
</dbReference>
<feature type="active site" evidence="5 6">
    <location>
        <position position="160"/>
    </location>
</feature>
<reference evidence="9" key="1">
    <citation type="journal article" date="2019" name="Int. J. Syst. Evol. Microbiol.">
        <title>The Global Catalogue of Microorganisms (GCM) 10K type strain sequencing project: providing services to taxonomists for standard genome sequencing and annotation.</title>
        <authorList>
            <consortium name="The Broad Institute Genomics Platform"/>
            <consortium name="The Broad Institute Genome Sequencing Center for Infectious Disease"/>
            <person name="Wu L."/>
            <person name="Ma J."/>
        </authorList>
    </citation>
    <scope>NUCLEOTIDE SEQUENCE [LARGE SCALE GENOMIC DNA]</scope>
    <source>
        <strain evidence="9">CGMCC 4.1467</strain>
    </source>
</reference>
<feature type="domain" description="Semialdehyde dehydrogenase NAD-binding" evidence="7">
    <location>
        <begin position="10"/>
        <end position="152"/>
    </location>
</feature>
<comment type="catalytic activity">
    <reaction evidence="5">
        <text>N-acetyl-L-glutamate 5-semialdehyde + phosphate + NADP(+) = N-acetyl-L-glutamyl 5-phosphate + NADPH + H(+)</text>
        <dbReference type="Rhea" id="RHEA:21588"/>
        <dbReference type="ChEBI" id="CHEBI:15378"/>
        <dbReference type="ChEBI" id="CHEBI:29123"/>
        <dbReference type="ChEBI" id="CHEBI:43474"/>
        <dbReference type="ChEBI" id="CHEBI:57783"/>
        <dbReference type="ChEBI" id="CHEBI:57936"/>
        <dbReference type="ChEBI" id="CHEBI:58349"/>
        <dbReference type="EC" id="1.2.1.38"/>
    </reaction>
</comment>
<dbReference type="Gene3D" id="3.40.50.720">
    <property type="entry name" value="NAD(P)-binding Rossmann-like Domain"/>
    <property type="match status" value="1"/>
</dbReference>
<name>A0ABW2L7T8_9BACT</name>
<dbReference type="PANTHER" id="PTHR32338">
    <property type="entry name" value="N-ACETYL-GAMMA-GLUTAMYL-PHOSPHATE REDUCTASE, CHLOROPLASTIC-RELATED-RELATED"/>
    <property type="match status" value="1"/>
</dbReference>
<dbReference type="PANTHER" id="PTHR32338:SF10">
    <property type="entry name" value="N-ACETYL-GAMMA-GLUTAMYL-PHOSPHATE REDUCTASE, CHLOROPLASTIC-RELATED"/>
    <property type="match status" value="1"/>
</dbReference>
<protein>
    <recommendedName>
        <fullName evidence="5">N-acetyl-gamma-glutamyl-phosphate reductase</fullName>
        <shortName evidence="5">AGPR</shortName>
        <ecNumber evidence="5">1.2.1.38</ecNumber>
    </recommendedName>
    <alternativeName>
        <fullName evidence="5">N-acetyl-glutamate semialdehyde dehydrogenase</fullName>
        <shortName evidence="5">NAGSA dehydrogenase</shortName>
    </alternativeName>
</protein>
<evidence type="ECO:0000256" key="1">
    <source>
        <dbReference type="ARBA" id="ARBA00022571"/>
    </source>
</evidence>
<dbReference type="Proteomes" id="UP001596472">
    <property type="component" value="Unassembled WGS sequence"/>
</dbReference>
<comment type="function">
    <text evidence="5">Catalyzes the NADPH-dependent reduction of N-acetyl-5-glutamyl phosphate to yield N-acetyl-L-glutamate 5-semialdehyde.</text>
</comment>
<dbReference type="SUPFAM" id="SSF51735">
    <property type="entry name" value="NAD(P)-binding Rossmann-fold domains"/>
    <property type="match status" value="1"/>
</dbReference>
<comment type="subcellular location">
    <subcellularLocation>
        <location evidence="5">Cytoplasm</location>
    </subcellularLocation>
</comment>
<comment type="caution">
    <text evidence="8">The sequence shown here is derived from an EMBL/GenBank/DDBJ whole genome shotgun (WGS) entry which is preliminary data.</text>
</comment>
<keyword evidence="2 5" id="KW-0028">Amino-acid biosynthesis</keyword>
<dbReference type="Pfam" id="PF22698">
    <property type="entry name" value="Semialdhyde_dhC_1"/>
    <property type="match status" value="1"/>
</dbReference>
<evidence type="ECO:0000256" key="6">
    <source>
        <dbReference type="PROSITE-ProRule" id="PRU10010"/>
    </source>
</evidence>
<dbReference type="InterPro" id="IPR000534">
    <property type="entry name" value="Semialdehyde_DH_NAD-bd"/>
</dbReference>
<dbReference type="InterPro" id="IPR058924">
    <property type="entry name" value="AGPR_dimerisation_dom"/>
</dbReference>
<dbReference type="RefSeq" id="WP_379711552.1">
    <property type="nucleotide sequence ID" value="NZ_JBHTBS010000004.1"/>
</dbReference>
<evidence type="ECO:0000313" key="9">
    <source>
        <dbReference type="Proteomes" id="UP001596472"/>
    </source>
</evidence>
<evidence type="ECO:0000313" key="8">
    <source>
        <dbReference type="EMBL" id="MFC7337348.1"/>
    </source>
</evidence>
<keyword evidence="4 5" id="KW-0560">Oxidoreductase</keyword>
<dbReference type="InterPro" id="IPR050085">
    <property type="entry name" value="AGPR"/>
</dbReference>
<accession>A0ABW2L7T8</accession>
<dbReference type="SMART" id="SM00859">
    <property type="entry name" value="Semialdhyde_dh"/>
    <property type="match status" value="1"/>
</dbReference>
<dbReference type="InterPro" id="IPR000706">
    <property type="entry name" value="AGPR_type-1"/>
</dbReference>
<keyword evidence="1 5" id="KW-0055">Arginine biosynthesis</keyword>
<gene>
    <name evidence="5 8" type="primary">argC</name>
    <name evidence="8" type="ORF">ACFQY0_09195</name>
</gene>
<dbReference type="Gene3D" id="3.30.360.10">
    <property type="entry name" value="Dihydrodipicolinate Reductase, domain 2"/>
    <property type="match status" value="1"/>
</dbReference>
<evidence type="ECO:0000256" key="2">
    <source>
        <dbReference type="ARBA" id="ARBA00022605"/>
    </source>
</evidence>
<dbReference type="EMBL" id="JBHTBS010000004">
    <property type="protein sequence ID" value="MFC7337348.1"/>
    <property type="molecule type" value="Genomic_DNA"/>
</dbReference>
<dbReference type="HAMAP" id="MF_00150">
    <property type="entry name" value="ArgC_type1"/>
    <property type="match status" value="1"/>
</dbReference>
<dbReference type="CDD" id="cd17895">
    <property type="entry name" value="AGPR_1_N"/>
    <property type="match status" value="1"/>
</dbReference>
<dbReference type="CDD" id="cd23934">
    <property type="entry name" value="AGPR_1_C"/>
    <property type="match status" value="1"/>
</dbReference>
<keyword evidence="9" id="KW-1185">Reference proteome</keyword>
<dbReference type="InterPro" id="IPR023013">
    <property type="entry name" value="AGPR_AS"/>
</dbReference>
<comment type="similarity">
    <text evidence="5">Belongs to the NAGSA dehydrogenase family. Type 1 subfamily.</text>
</comment>